<organism evidence="2 3">
    <name type="scientific">Ascaris lumbricoides</name>
    <name type="common">Giant roundworm</name>
    <dbReference type="NCBI Taxonomy" id="6252"/>
    <lineage>
        <taxon>Eukaryota</taxon>
        <taxon>Metazoa</taxon>
        <taxon>Ecdysozoa</taxon>
        <taxon>Nematoda</taxon>
        <taxon>Chromadorea</taxon>
        <taxon>Rhabditida</taxon>
        <taxon>Spirurina</taxon>
        <taxon>Ascaridomorpha</taxon>
        <taxon>Ascaridoidea</taxon>
        <taxon>Ascarididae</taxon>
        <taxon>Ascaris</taxon>
    </lineage>
</organism>
<evidence type="ECO:0000313" key="2">
    <source>
        <dbReference type="Proteomes" id="UP000036681"/>
    </source>
</evidence>
<reference evidence="3" key="1">
    <citation type="submission" date="2017-02" db="UniProtKB">
        <authorList>
            <consortium name="WormBaseParasite"/>
        </authorList>
    </citation>
    <scope>IDENTIFICATION</scope>
</reference>
<dbReference type="AlphaFoldDB" id="A0A0M3IDX2"/>
<dbReference type="Proteomes" id="UP000036681">
    <property type="component" value="Unplaced"/>
</dbReference>
<sequence length="115" mass="12258">MTQVEKNVSGQEHHSKATPKRAHLQAKPETTSCSSEAAPAHHSAGKDQYTTKPLLVTKATTDLPNASSNCTNVASDSDEKELSGMDACRMSPAVGGFDVKLLAVAYRHFKGDFAL</sequence>
<name>A0A0M3IDX2_ASCLU</name>
<feature type="region of interest" description="Disordered" evidence="1">
    <location>
        <begin position="1"/>
        <end position="53"/>
    </location>
</feature>
<proteinExistence type="predicted"/>
<feature type="compositionally biased region" description="Polar residues" evidence="1">
    <location>
        <begin position="1"/>
        <end position="10"/>
    </location>
</feature>
<evidence type="ECO:0000256" key="1">
    <source>
        <dbReference type="SAM" id="MobiDB-lite"/>
    </source>
</evidence>
<evidence type="ECO:0000313" key="3">
    <source>
        <dbReference type="WBParaSite" id="ALUE_0001625301-mRNA-1"/>
    </source>
</evidence>
<accession>A0A0M3IDX2</accession>
<dbReference type="WBParaSite" id="ALUE_0001625301-mRNA-1">
    <property type="protein sequence ID" value="ALUE_0001625301-mRNA-1"/>
    <property type="gene ID" value="ALUE_0001625301"/>
</dbReference>
<protein>
    <submittedName>
        <fullName evidence="3">Uncharacterized protein</fullName>
    </submittedName>
</protein>
<keyword evidence="2" id="KW-1185">Reference proteome</keyword>